<evidence type="ECO:0000313" key="1">
    <source>
        <dbReference type="EMBL" id="KHJ31356.1"/>
    </source>
</evidence>
<organism evidence="1 2">
    <name type="scientific">Uncinula necator</name>
    <name type="common">Grape powdery mildew</name>
    <dbReference type="NCBI Taxonomy" id="52586"/>
    <lineage>
        <taxon>Eukaryota</taxon>
        <taxon>Fungi</taxon>
        <taxon>Dikarya</taxon>
        <taxon>Ascomycota</taxon>
        <taxon>Pezizomycotina</taxon>
        <taxon>Leotiomycetes</taxon>
        <taxon>Erysiphales</taxon>
        <taxon>Erysiphaceae</taxon>
        <taxon>Erysiphe</taxon>
    </lineage>
</organism>
<evidence type="ECO:0000313" key="2">
    <source>
        <dbReference type="Proteomes" id="UP000030854"/>
    </source>
</evidence>
<name>A0A0B1P370_UNCNE</name>
<keyword evidence="2" id="KW-1185">Reference proteome</keyword>
<gene>
    <name evidence="1" type="ORF">EV44_g4611</name>
</gene>
<proteinExistence type="predicted"/>
<dbReference type="HOGENOM" id="CLU_889017_0_0_1"/>
<dbReference type="STRING" id="52586.A0A0B1P370"/>
<dbReference type="AlphaFoldDB" id="A0A0B1P370"/>
<reference evidence="1 2" key="1">
    <citation type="journal article" date="2014" name="BMC Genomics">
        <title>Adaptive genomic structural variation in the grape powdery mildew pathogen, Erysiphe necator.</title>
        <authorList>
            <person name="Jones L."/>
            <person name="Riaz S."/>
            <person name="Morales-Cruz A."/>
            <person name="Amrine K.C."/>
            <person name="McGuire B."/>
            <person name="Gubler W.D."/>
            <person name="Walker M.A."/>
            <person name="Cantu D."/>
        </authorList>
    </citation>
    <scope>NUCLEOTIDE SEQUENCE [LARGE SCALE GENOMIC DNA]</scope>
    <source>
        <strain evidence="2">c</strain>
    </source>
</reference>
<protein>
    <submittedName>
        <fullName evidence="1">Uncharacterized protein</fullName>
    </submittedName>
</protein>
<dbReference type="EMBL" id="JNVN01002963">
    <property type="protein sequence ID" value="KHJ31356.1"/>
    <property type="molecule type" value="Genomic_DNA"/>
</dbReference>
<dbReference type="Proteomes" id="UP000030854">
    <property type="component" value="Unassembled WGS sequence"/>
</dbReference>
<accession>A0A0B1P370</accession>
<sequence>MKESTYDSCLLISKSDRSENFGFGITGLQTDDTLILCDEKFAAKEEIERQRANFIAKSVTYLTKMRPINFNGSNISLDEDGNIMLTQQNHCNKIRLINQNDDIKSQYISQRALGAYIATVCQPEASFDLSRAAQVINPETNDVSQLNKRLTWQKSNQTRGLKFVPLDYNSLKILVFTDGSFANCNEDMTSQIGFVICLADNSNKANIVHWSSTKCKRVTRSVLSSVLYSMVIGFDMATVIKSTIEKIFKSVAGSIDVGDNRASPNNKSVNYQNLPKEDLSVLSSTIYTDLTYSTISPLFILTQQISPSHKFFT</sequence>
<comment type="caution">
    <text evidence="1">The sequence shown here is derived from an EMBL/GenBank/DDBJ whole genome shotgun (WGS) entry which is preliminary data.</text>
</comment>